<dbReference type="EMBL" id="JAUIQD010000006">
    <property type="protein sequence ID" value="KAK3347058.1"/>
    <property type="molecule type" value="Genomic_DNA"/>
</dbReference>
<reference evidence="3" key="1">
    <citation type="journal article" date="2023" name="Mol. Phylogenet. Evol.">
        <title>Genome-scale phylogeny and comparative genomics of the fungal order Sordariales.</title>
        <authorList>
            <person name="Hensen N."/>
            <person name="Bonometti L."/>
            <person name="Westerberg I."/>
            <person name="Brannstrom I.O."/>
            <person name="Guillou S."/>
            <person name="Cros-Aarteil S."/>
            <person name="Calhoun S."/>
            <person name="Haridas S."/>
            <person name="Kuo A."/>
            <person name="Mondo S."/>
            <person name="Pangilinan J."/>
            <person name="Riley R."/>
            <person name="LaButti K."/>
            <person name="Andreopoulos B."/>
            <person name="Lipzen A."/>
            <person name="Chen C."/>
            <person name="Yan M."/>
            <person name="Daum C."/>
            <person name="Ng V."/>
            <person name="Clum A."/>
            <person name="Steindorff A."/>
            <person name="Ohm R.A."/>
            <person name="Martin F."/>
            <person name="Silar P."/>
            <person name="Natvig D.O."/>
            <person name="Lalanne C."/>
            <person name="Gautier V."/>
            <person name="Ament-Velasquez S.L."/>
            <person name="Kruys A."/>
            <person name="Hutchinson M.I."/>
            <person name="Powell A.J."/>
            <person name="Barry K."/>
            <person name="Miller A.N."/>
            <person name="Grigoriev I.V."/>
            <person name="Debuchy R."/>
            <person name="Gladieux P."/>
            <person name="Hiltunen Thoren M."/>
            <person name="Johannesson H."/>
        </authorList>
    </citation>
    <scope>NUCLEOTIDE SEQUENCE</scope>
    <source>
        <strain evidence="3">CBS 955.72</strain>
    </source>
</reference>
<dbReference type="AlphaFoldDB" id="A0AAJ0MB83"/>
<gene>
    <name evidence="3" type="ORF">B0T25DRAFT_553534</name>
</gene>
<dbReference type="Proteomes" id="UP001275084">
    <property type="component" value="Unassembled WGS sequence"/>
</dbReference>
<proteinExistence type="predicted"/>
<keyword evidence="4" id="KW-1185">Reference proteome</keyword>
<feature type="transmembrane region" description="Helical" evidence="1">
    <location>
        <begin position="38"/>
        <end position="59"/>
    </location>
</feature>
<evidence type="ECO:0000313" key="4">
    <source>
        <dbReference type="Proteomes" id="UP001275084"/>
    </source>
</evidence>
<keyword evidence="1" id="KW-0472">Membrane</keyword>
<feature type="signal peptide" evidence="2">
    <location>
        <begin position="1"/>
        <end position="20"/>
    </location>
</feature>
<evidence type="ECO:0000256" key="2">
    <source>
        <dbReference type="SAM" id="SignalP"/>
    </source>
</evidence>
<evidence type="ECO:0000256" key="1">
    <source>
        <dbReference type="SAM" id="Phobius"/>
    </source>
</evidence>
<evidence type="ECO:0000313" key="3">
    <source>
        <dbReference type="EMBL" id="KAK3347058.1"/>
    </source>
</evidence>
<protein>
    <submittedName>
        <fullName evidence="3">Uncharacterized protein</fullName>
    </submittedName>
</protein>
<keyword evidence="1" id="KW-1133">Transmembrane helix</keyword>
<accession>A0AAJ0MB83</accession>
<keyword evidence="2" id="KW-0732">Signal</keyword>
<comment type="caution">
    <text evidence="3">The sequence shown here is derived from an EMBL/GenBank/DDBJ whole genome shotgun (WGS) entry which is preliminary data.</text>
</comment>
<sequence>MGNTWSYFHLYLLCVSFTQALRFHNFTIKSGGTPRTLQVWRLGYGVGQFVMIGLIRYLLRSR</sequence>
<feature type="chain" id="PRO_5042547308" evidence="2">
    <location>
        <begin position="21"/>
        <end position="62"/>
    </location>
</feature>
<name>A0AAJ0MB83_9PEZI</name>
<reference evidence="3" key="2">
    <citation type="submission" date="2023-06" db="EMBL/GenBank/DDBJ databases">
        <authorList>
            <consortium name="Lawrence Berkeley National Laboratory"/>
            <person name="Haridas S."/>
            <person name="Hensen N."/>
            <person name="Bonometti L."/>
            <person name="Westerberg I."/>
            <person name="Brannstrom I.O."/>
            <person name="Guillou S."/>
            <person name="Cros-Aarteil S."/>
            <person name="Calhoun S."/>
            <person name="Kuo A."/>
            <person name="Mondo S."/>
            <person name="Pangilinan J."/>
            <person name="Riley R."/>
            <person name="Labutti K."/>
            <person name="Andreopoulos B."/>
            <person name="Lipzen A."/>
            <person name="Chen C."/>
            <person name="Yanf M."/>
            <person name="Daum C."/>
            <person name="Ng V."/>
            <person name="Clum A."/>
            <person name="Steindorff A."/>
            <person name="Ohm R."/>
            <person name="Martin F."/>
            <person name="Silar P."/>
            <person name="Natvig D."/>
            <person name="Lalanne C."/>
            <person name="Gautier V."/>
            <person name="Ament-Velasquez S.L."/>
            <person name="Kruys A."/>
            <person name="Hutchinson M.I."/>
            <person name="Powell A.J."/>
            <person name="Barry K."/>
            <person name="Miller A.N."/>
            <person name="Grigoriev I.V."/>
            <person name="Debuchy R."/>
            <person name="Gladieux P."/>
            <person name="Thoren M.H."/>
            <person name="Johannesson H."/>
        </authorList>
    </citation>
    <scope>NUCLEOTIDE SEQUENCE</scope>
    <source>
        <strain evidence="3">CBS 955.72</strain>
    </source>
</reference>
<organism evidence="3 4">
    <name type="scientific">Lasiosphaeria hispida</name>
    <dbReference type="NCBI Taxonomy" id="260671"/>
    <lineage>
        <taxon>Eukaryota</taxon>
        <taxon>Fungi</taxon>
        <taxon>Dikarya</taxon>
        <taxon>Ascomycota</taxon>
        <taxon>Pezizomycotina</taxon>
        <taxon>Sordariomycetes</taxon>
        <taxon>Sordariomycetidae</taxon>
        <taxon>Sordariales</taxon>
        <taxon>Lasiosphaeriaceae</taxon>
        <taxon>Lasiosphaeria</taxon>
    </lineage>
</organism>
<keyword evidence="1" id="KW-0812">Transmembrane</keyword>